<feature type="domain" description="GGDEF" evidence="2">
    <location>
        <begin position="276"/>
        <end position="313"/>
    </location>
</feature>
<accession>A0A545AV14</accession>
<keyword evidence="1" id="KW-0472">Membrane</keyword>
<dbReference type="InParanoid" id="A0A545AV14"/>
<feature type="transmembrane region" description="Helical" evidence="1">
    <location>
        <begin position="120"/>
        <end position="141"/>
    </location>
</feature>
<dbReference type="InterPro" id="IPR050469">
    <property type="entry name" value="Diguanylate_Cyclase"/>
</dbReference>
<dbReference type="GO" id="GO:0052621">
    <property type="term" value="F:diguanylate cyclase activity"/>
    <property type="evidence" value="ECO:0007669"/>
    <property type="project" value="TreeGrafter"/>
</dbReference>
<feature type="transmembrane region" description="Helical" evidence="1">
    <location>
        <begin position="216"/>
        <end position="240"/>
    </location>
</feature>
<sequence>MRQESVDEADEVRRGGLRRSALAEVIPQRTFRHRSSSVVVAMTSIPHRNTSLGDGAADGAGMKPDVLSALRGWLRLRGFRRPVIATGRAMAAIAGASYLVGGLIGVACALVLGERGRTPVLLLALLASLFGVGLGVVAVRGIRIPPAVYYALTAVVIGVIGIGVRAERGEILAMALASQLTFVTIFAFAFFTWPAAWALQLLCAATLVVSKVEWDAMPWAAVIAMSGQNAILGVILGWLVRAAARAETDDLTGLPDRRGFDRALESAAGRAARSDRPLSVAFLDLDDFGAFNVHHGEAAGDRLLVAVGHDLAA</sequence>
<dbReference type="OrthoDB" id="23692at2"/>
<dbReference type="Gene3D" id="3.30.70.270">
    <property type="match status" value="1"/>
</dbReference>
<dbReference type="EMBL" id="VIRS01000005">
    <property type="protein sequence ID" value="TQS45177.1"/>
    <property type="molecule type" value="Genomic_DNA"/>
</dbReference>
<dbReference type="PROSITE" id="PS50887">
    <property type="entry name" value="GGDEF"/>
    <property type="match status" value="1"/>
</dbReference>
<name>A0A545AV14_9ACTN</name>
<feature type="transmembrane region" description="Helical" evidence="1">
    <location>
        <begin position="147"/>
        <end position="164"/>
    </location>
</feature>
<feature type="transmembrane region" description="Helical" evidence="1">
    <location>
        <begin position="89"/>
        <end position="113"/>
    </location>
</feature>
<dbReference type="InterPro" id="IPR029787">
    <property type="entry name" value="Nucleotide_cyclase"/>
</dbReference>
<reference evidence="3 4" key="1">
    <citation type="submission" date="2019-07" db="EMBL/GenBank/DDBJ databases">
        <title>Cryptosporangium phraense sp. nov., isolated from plant litter.</title>
        <authorList>
            <person name="Suriyachadkun C."/>
        </authorList>
    </citation>
    <scope>NUCLEOTIDE SEQUENCE [LARGE SCALE GENOMIC DNA]</scope>
    <source>
        <strain evidence="3 4">A-T 5661</strain>
    </source>
</reference>
<evidence type="ECO:0000313" key="3">
    <source>
        <dbReference type="EMBL" id="TQS45177.1"/>
    </source>
</evidence>
<evidence type="ECO:0000259" key="2">
    <source>
        <dbReference type="PROSITE" id="PS50887"/>
    </source>
</evidence>
<dbReference type="PANTHER" id="PTHR45138">
    <property type="entry name" value="REGULATORY COMPONENTS OF SENSORY TRANSDUCTION SYSTEM"/>
    <property type="match status" value="1"/>
</dbReference>
<dbReference type="GO" id="GO:1902201">
    <property type="term" value="P:negative regulation of bacterial-type flagellum-dependent cell motility"/>
    <property type="evidence" value="ECO:0007669"/>
    <property type="project" value="TreeGrafter"/>
</dbReference>
<evidence type="ECO:0000313" key="4">
    <source>
        <dbReference type="Proteomes" id="UP000317982"/>
    </source>
</evidence>
<dbReference type="InterPro" id="IPR000160">
    <property type="entry name" value="GGDEF_dom"/>
</dbReference>
<proteinExistence type="predicted"/>
<dbReference type="AlphaFoldDB" id="A0A545AV14"/>
<dbReference type="PANTHER" id="PTHR45138:SF9">
    <property type="entry name" value="DIGUANYLATE CYCLASE DGCM-RELATED"/>
    <property type="match status" value="1"/>
</dbReference>
<dbReference type="SUPFAM" id="SSF55073">
    <property type="entry name" value="Nucleotide cyclase"/>
    <property type="match status" value="1"/>
</dbReference>
<gene>
    <name evidence="3" type="ORF">FL583_08700</name>
</gene>
<feature type="non-terminal residue" evidence="3">
    <location>
        <position position="313"/>
    </location>
</feature>
<dbReference type="Pfam" id="PF00990">
    <property type="entry name" value="GGDEF"/>
    <property type="match status" value="1"/>
</dbReference>
<dbReference type="Proteomes" id="UP000317982">
    <property type="component" value="Unassembled WGS sequence"/>
</dbReference>
<organism evidence="3 4">
    <name type="scientific">Cryptosporangium phraense</name>
    <dbReference type="NCBI Taxonomy" id="2593070"/>
    <lineage>
        <taxon>Bacteria</taxon>
        <taxon>Bacillati</taxon>
        <taxon>Actinomycetota</taxon>
        <taxon>Actinomycetes</taxon>
        <taxon>Cryptosporangiales</taxon>
        <taxon>Cryptosporangiaceae</taxon>
        <taxon>Cryptosporangium</taxon>
    </lineage>
</organism>
<keyword evidence="4" id="KW-1185">Reference proteome</keyword>
<keyword evidence="1" id="KW-1133">Transmembrane helix</keyword>
<feature type="transmembrane region" description="Helical" evidence="1">
    <location>
        <begin position="171"/>
        <end position="196"/>
    </location>
</feature>
<dbReference type="InterPro" id="IPR043128">
    <property type="entry name" value="Rev_trsase/Diguanyl_cyclase"/>
</dbReference>
<dbReference type="GO" id="GO:0043709">
    <property type="term" value="P:cell adhesion involved in single-species biofilm formation"/>
    <property type="evidence" value="ECO:0007669"/>
    <property type="project" value="TreeGrafter"/>
</dbReference>
<comment type="caution">
    <text evidence="3">The sequence shown here is derived from an EMBL/GenBank/DDBJ whole genome shotgun (WGS) entry which is preliminary data.</text>
</comment>
<evidence type="ECO:0000256" key="1">
    <source>
        <dbReference type="SAM" id="Phobius"/>
    </source>
</evidence>
<dbReference type="GO" id="GO:0005886">
    <property type="term" value="C:plasma membrane"/>
    <property type="evidence" value="ECO:0007669"/>
    <property type="project" value="TreeGrafter"/>
</dbReference>
<keyword evidence="1" id="KW-0812">Transmembrane</keyword>
<dbReference type="NCBIfam" id="TIGR00254">
    <property type="entry name" value="GGDEF"/>
    <property type="match status" value="1"/>
</dbReference>
<protein>
    <submittedName>
        <fullName evidence="3">Diguanylate cyclase</fullName>
    </submittedName>
</protein>